<feature type="transmembrane region" description="Helical" evidence="5">
    <location>
        <begin position="89"/>
        <end position="119"/>
    </location>
</feature>
<dbReference type="GO" id="GO:0008168">
    <property type="term" value="F:methyltransferase activity"/>
    <property type="evidence" value="ECO:0007669"/>
    <property type="project" value="UniProtKB-KW"/>
</dbReference>
<dbReference type="GO" id="GO:0012505">
    <property type="term" value="C:endomembrane system"/>
    <property type="evidence" value="ECO:0007669"/>
    <property type="project" value="UniProtKB-SubCell"/>
</dbReference>
<dbReference type="eggNOG" id="COG2020">
    <property type="taxonomic scope" value="Bacteria"/>
</dbReference>
<proteinExistence type="predicted"/>
<evidence type="ECO:0000313" key="7">
    <source>
        <dbReference type="Proteomes" id="UP000027647"/>
    </source>
</evidence>
<evidence type="ECO:0000256" key="1">
    <source>
        <dbReference type="ARBA" id="ARBA00004127"/>
    </source>
</evidence>
<keyword evidence="2 5" id="KW-0812">Transmembrane</keyword>
<keyword evidence="4 5" id="KW-0472">Membrane</keyword>
<organism evidence="6 7">
    <name type="scientific">Erythrobacter longus</name>
    <dbReference type="NCBI Taxonomy" id="1044"/>
    <lineage>
        <taxon>Bacteria</taxon>
        <taxon>Pseudomonadati</taxon>
        <taxon>Pseudomonadota</taxon>
        <taxon>Alphaproteobacteria</taxon>
        <taxon>Sphingomonadales</taxon>
        <taxon>Erythrobacteraceae</taxon>
        <taxon>Erythrobacter/Porphyrobacter group</taxon>
        <taxon>Erythrobacter</taxon>
    </lineage>
</organism>
<dbReference type="OrthoDB" id="9789029at2"/>
<dbReference type="PANTHER" id="PTHR12714">
    <property type="entry name" value="PROTEIN-S ISOPRENYLCYSTEINE O-METHYLTRANSFERASE"/>
    <property type="match status" value="1"/>
</dbReference>
<dbReference type="Pfam" id="PF04191">
    <property type="entry name" value="PEMT"/>
    <property type="match status" value="1"/>
</dbReference>
<evidence type="ECO:0000256" key="5">
    <source>
        <dbReference type="SAM" id="Phobius"/>
    </source>
</evidence>
<dbReference type="Gene3D" id="1.20.120.1630">
    <property type="match status" value="1"/>
</dbReference>
<keyword evidence="3 5" id="KW-1133">Transmembrane helix</keyword>
<dbReference type="GO" id="GO:0032259">
    <property type="term" value="P:methylation"/>
    <property type="evidence" value="ECO:0007669"/>
    <property type="project" value="UniProtKB-KW"/>
</dbReference>
<evidence type="ECO:0000256" key="4">
    <source>
        <dbReference type="ARBA" id="ARBA00023136"/>
    </source>
</evidence>
<dbReference type="AlphaFoldDB" id="A0A074M6Y6"/>
<keyword evidence="7" id="KW-1185">Reference proteome</keyword>
<dbReference type="RefSeq" id="WP_034960970.1">
    <property type="nucleotide sequence ID" value="NZ_JMIW01000006.1"/>
</dbReference>
<evidence type="ECO:0000256" key="3">
    <source>
        <dbReference type="ARBA" id="ARBA00022989"/>
    </source>
</evidence>
<keyword evidence="6" id="KW-0489">Methyltransferase</keyword>
<gene>
    <name evidence="6" type="ORF">EH31_13900</name>
</gene>
<name>A0A074M6Y6_ERYLO</name>
<accession>A0A074M6Y6</accession>
<keyword evidence="6" id="KW-0808">Transferase</keyword>
<dbReference type="PANTHER" id="PTHR12714:SF24">
    <property type="entry name" value="SLR1182 PROTEIN"/>
    <property type="match status" value="1"/>
</dbReference>
<reference evidence="6 7" key="1">
    <citation type="submission" date="2014-04" db="EMBL/GenBank/DDBJ databases">
        <title>A comprehensive comparison of genomes of Erythrobacter spp. strains.</title>
        <authorList>
            <person name="Zheng Q."/>
        </authorList>
    </citation>
    <scope>NUCLEOTIDE SEQUENCE [LARGE SCALE GENOMIC DNA]</scope>
    <source>
        <strain evidence="6 7">DSM 6997</strain>
    </source>
</reference>
<evidence type="ECO:0000256" key="2">
    <source>
        <dbReference type="ARBA" id="ARBA00022692"/>
    </source>
</evidence>
<feature type="transmembrane region" description="Helical" evidence="5">
    <location>
        <begin position="34"/>
        <end position="57"/>
    </location>
</feature>
<comment type="caution">
    <text evidence="6">The sequence shown here is derived from an EMBL/GenBank/DDBJ whole genome shotgun (WGS) entry which is preliminary data.</text>
</comment>
<sequence length="150" mass="16266">MKLLIPPPIVTAICGLAMLGIAQFFPQTQLTFPFQALVAVAFIVAGLAIALVSVGAFRKAKTTVTPLAPEKASSLVVTGLYRYTRNPMYLGMLLILCGVAVWLGSLANVIVLIAFVAYITAFQIVPEEARLSQVFGTGYESYKARVRRWL</sequence>
<dbReference type="EMBL" id="JMIW01000006">
    <property type="protein sequence ID" value="KEO89124.1"/>
    <property type="molecule type" value="Genomic_DNA"/>
</dbReference>
<comment type="subcellular location">
    <subcellularLocation>
        <location evidence="1">Endomembrane system</location>
        <topology evidence="1">Multi-pass membrane protein</topology>
    </subcellularLocation>
</comment>
<evidence type="ECO:0000313" key="6">
    <source>
        <dbReference type="EMBL" id="KEO89124.1"/>
    </source>
</evidence>
<dbReference type="STRING" id="1044.EH31_13900"/>
<protein>
    <submittedName>
        <fullName evidence="6">Isoprenylcysteine carboxyl methyltransferase</fullName>
    </submittedName>
</protein>
<dbReference type="InterPro" id="IPR007318">
    <property type="entry name" value="Phopholipid_MeTrfase"/>
</dbReference>
<dbReference type="Proteomes" id="UP000027647">
    <property type="component" value="Unassembled WGS sequence"/>
</dbReference>